<dbReference type="Proteomes" id="UP000770661">
    <property type="component" value="Unassembled WGS sequence"/>
</dbReference>
<evidence type="ECO:0000313" key="2">
    <source>
        <dbReference type="EMBL" id="KAG0694628.1"/>
    </source>
</evidence>
<accession>A0A8J8WAA8</accession>
<feature type="coiled-coil region" evidence="1">
    <location>
        <begin position="17"/>
        <end position="67"/>
    </location>
</feature>
<keyword evidence="3" id="KW-1185">Reference proteome</keyword>
<proteinExistence type="predicted"/>
<comment type="caution">
    <text evidence="2">The sequence shown here is derived from an EMBL/GenBank/DDBJ whole genome shotgun (WGS) entry which is preliminary data.</text>
</comment>
<name>A0A8J8WAA8_CHIOP</name>
<keyword evidence="1" id="KW-0175">Coiled coil</keyword>
<dbReference type="OrthoDB" id="272810at2759"/>
<evidence type="ECO:0000313" key="3">
    <source>
        <dbReference type="Proteomes" id="UP000770661"/>
    </source>
</evidence>
<dbReference type="EMBL" id="JACEEZ010026122">
    <property type="protein sequence ID" value="KAG0694628.1"/>
    <property type="molecule type" value="Genomic_DNA"/>
</dbReference>
<reference evidence="2" key="1">
    <citation type="submission" date="2020-07" db="EMBL/GenBank/DDBJ databases">
        <title>The High-quality genome of the commercially important snow crab, Chionoecetes opilio.</title>
        <authorList>
            <person name="Jeong J.-H."/>
            <person name="Ryu S."/>
        </authorList>
    </citation>
    <scope>NUCLEOTIDE SEQUENCE</scope>
    <source>
        <strain evidence="2">MADBK_172401_WGS</strain>
        <tissue evidence="2">Digestive gland</tissue>
    </source>
</reference>
<evidence type="ECO:0000256" key="1">
    <source>
        <dbReference type="SAM" id="Coils"/>
    </source>
</evidence>
<protein>
    <submittedName>
        <fullName evidence="2">Uncharacterized protein</fullName>
    </submittedName>
</protein>
<dbReference type="AlphaFoldDB" id="A0A8J8WAA8"/>
<organism evidence="2 3">
    <name type="scientific">Chionoecetes opilio</name>
    <name type="common">Atlantic snow crab</name>
    <name type="synonym">Cancer opilio</name>
    <dbReference type="NCBI Taxonomy" id="41210"/>
    <lineage>
        <taxon>Eukaryota</taxon>
        <taxon>Metazoa</taxon>
        <taxon>Ecdysozoa</taxon>
        <taxon>Arthropoda</taxon>
        <taxon>Crustacea</taxon>
        <taxon>Multicrustacea</taxon>
        <taxon>Malacostraca</taxon>
        <taxon>Eumalacostraca</taxon>
        <taxon>Eucarida</taxon>
        <taxon>Decapoda</taxon>
        <taxon>Pleocyemata</taxon>
        <taxon>Brachyura</taxon>
        <taxon>Eubrachyura</taxon>
        <taxon>Majoidea</taxon>
        <taxon>Majidae</taxon>
        <taxon>Chionoecetes</taxon>
    </lineage>
</organism>
<sequence>MEEERERKEEEMGEGKKEEIKKLILEHEVEMEELRKMEFNEAVRGIIHDKERVIEDLNIRIKLLTEELERRGGGGGGGLVQENVELKAVTPSLTPGSRDLTLTSCGPGDPVLVVYDHKYQHYKVMLEGHASPYLHFPAPDPYAWGPVKGVSTRSSWSPSPLTVVLMRQFSPHWSNLVLLCGSTGLDWAEPF</sequence>
<gene>
    <name evidence="2" type="ORF">GWK47_027168</name>
</gene>